<evidence type="ECO:0008006" key="3">
    <source>
        <dbReference type="Google" id="ProtNLM"/>
    </source>
</evidence>
<accession>A0A6C0EP95</accession>
<keyword evidence="1" id="KW-0812">Transmembrane</keyword>
<protein>
    <recommendedName>
        <fullName evidence="3">CPW-WPC domain-containing protein</fullName>
    </recommendedName>
</protein>
<organism evidence="2">
    <name type="scientific">viral metagenome</name>
    <dbReference type="NCBI Taxonomy" id="1070528"/>
    <lineage>
        <taxon>unclassified sequences</taxon>
        <taxon>metagenomes</taxon>
        <taxon>organismal metagenomes</taxon>
    </lineage>
</organism>
<evidence type="ECO:0000256" key="1">
    <source>
        <dbReference type="SAM" id="Phobius"/>
    </source>
</evidence>
<reference evidence="2" key="1">
    <citation type="journal article" date="2020" name="Nature">
        <title>Giant virus diversity and host interactions through global metagenomics.</title>
        <authorList>
            <person name="Schulz F."/>
            <person name="Roux S."/>
            <person name="Paez-Espino D."/>
            <person name="Jungbluth S."/>
            <person name="Walsh D.A."/>
            <person name="Denef V.J."/>
            <person name="McMahon K.D."/>
            <person name="Konstantinidis K.T."/>
            <person name="Eloe-Fadrosh E.A."/>
            <person name="Kyrpides N.C."/>
            <person name="Woyke T."/>
        </authorList>
    </citation>
    <scope>NUCLEOTIDE SEQUENCE</scope>
    <source>
        <strain evidence="2">GVMAG-M-3300009151-50</strain>
    </source>
</reference>
<feature type="transmembrane region" description="Helical" evidence="1">
    <location>
        <begin position="6"/>
        <end position="24"/>
    </location>
</feature>
<keyword evidence="1" id="KW-0472">Membrane</keyword>
<name>A0A6C0EP95_9ZZZZ</name>
<proteinExistence type="predicted"/>
<dbReference type="EMBL" id="MN738913">
    <property type="protein sequence ID" value="QHT30837.1"/>
    <property type="molecule type" value="Genomic_DNA"/>
</dbReference>
<sequence length="94" mass="10179">MEYVSAAALTAIFTVILLVIYKVVINPQIVLTLDPKKMTKCPDNWKYNIATKLCEPNAATSCMPFSPDESTIQSAAAKCNLARTCGTTWSGMCG</sequence>
<evidence type="ECO:0000313" key="2">
    <source>
        <dbReference type="EMBL" id="QHT30837.1"/>
    </source>
</evidence>
<keyword evidence="1" id="KW-1133">Transmembrane helix</keyword>
<dbReference type="AlphaFoldDB" id="A0A6C0EP95"/>